<keyword evidence="3" id="KW-1003">Cell membrane</keyword>
<feature type="transmembrane region" description="Helical" evidence="9">
    <location>
        <begin position="145"/>
        <end position="165"/>
    </location>
</feature>
<evidence type="ECO:0000313" key="11">
    <source>
        <dbReference type="Proteomes" id="UP000266178"/>
    </source>
</evidence>
<keyword evidence="7 9" id="KW-0472">Membrane</keyword>
<dbReference type="PANTHER" id="PTHR32196:SF71">
    <property type="entry name" value="AUTOINDUCER 2 IMPORT SYSTEM PERMEASE PROTEIN LSRD"/>
    <property type="match status" value="1"/>
</dbReference>
<evidence type="ECO:0000256" key="6">
    <source>
        <dbReference type="ARBA" id="ARBA00022989"/>
    </source>
</evidence>
<sequence>MEADLNATNRPHPFLRWLAGAWSWIFLIFMVLFFEIWARAAYGSTFLLNPTNLQSILLAAVQPLLLALGQTLVIIAGGIDLSVGFTVGLAAVVSARAMQALDPTLPAALSFALAVLLALAAGLGVGVVNAFLVARLNVPPFIGTLGMYGVARGLGFLAAAGNTVPTSNPVNSAMGNGFLFGLIPIPVLITAVVVLIMHYVLSQTKFGQYTYAIGGNRQAAVRAGINVTGHTMQLYLITALLAGLAGVIYTGRFTAGAAQAGEPTLLDSIAAVVIGGASLFGGAGTIIGTVIGALIIAVIQFGLVFINVQPFWQFIAVGLVIILSVLVDQSKARVMKP</sequence>
<dbReference type="GO" id="GO:0022857">
    <property type="term" value="F:transmembrane transporter activity"/>
    <property type="evidence" value="ECO:0007669"/>
    <property type="project" value="InterPro"/>
</dbReference>
<comment type="caution">
    <text evidence="10">The sequence shown here is derived from an EMBL/GenBank/DDBJ whole genome shotgun (WGS) entry which is preliminary data.</text>
</comment>
<evidence type="ECO:0000256" key="1">
    <source>
        <dbReference type="ARBA" id="ARBA00004651"/>
    </source>
</evidence>
<evidence type="ECO:0000256" key="8">
    <source>
        <dbReference type="ARBA" id="ARBA00039381"/>
    </source>
</evidence>
<keyword evidence="11" id="KW-1185">Reference proteome</keyword>
<evidence type="ECO:0000256" key="7">
    <source>
        <dbReference type="ARBA" id="ARBA00023136"/>
    </source>
</evidence>
<dbReference type="AlphaFoldDB" id="A0A399F8I2"/>
<protein>
    <recommendedName>
        <fullName evidence="8">Autoinducer 2 import system permease protein LsrD</fullName>
    </recommendedName>
</protein>
<evidence type="ECO:0000256" key="5">
    <source>
        <dbReference type="ARBA" id="ARBA00022692"/>
    </source>
</evidence>
<keyword evidence="5 9" id="KW-0812">Transmembrane</keyword>
<comment type="subcellular location">
    <subcellularLocation>
        <location evidence="1">Cell membrane</location>
        <topology evidence="1">Multi-pass membrane protein</topology>
    </subcellularLocation>
</comment>
<dbReference type="Pfam" id="PF02653">
    <property type="entry name" value="BPD_transp_2"/>
    <property type="match status" value="1"/>
</dbReference>
<proteinExistence type="predicted"/>
<feature type="transmembrane region" description="Helical" evidence="9">
    <location>
        <begin position="177"/>
        <end position="201"/>
    </location>
</feature>
<evidence type="ECO:0000256" key="2">
    <source>
        <dbReference type="ARBA" id="ARBA00022448"/>
    </source>
</evidence>
<dbReference type="CDD" id="cd06579">
    <property type="entry name" value="TM_PBP1_transp_AraH_like"/>
    <property type="match status" value="1"/>
</dbReference>
<keyword evidence="6 9" id="KW-1133">Transmembrane helix</keyword>
<feature type="transmembrane region" description="Helical" evidence="9">
    <location>
        <begin position="232"/>
        <end position="249"/>
    </location>
</feature>
<keyword evidence="2" id="KW-0813">Transport</keyword>
<dbReference type="PANTHER" id="PTHR32196">
    <property type="entry name" value="ABC TRANSPORTER PERMEASE PROTEIN YPHD-RELATED-RELATED"/>
    <property type="match status" value="1"/>
</dbReference>
<feature type="transmembrane region" description="Helical" evidence="9">
    <location>
        <begin position="107"/>
        <end position="133"/>
    </location>
</feature>
<feature type="transmembrane region" description="Helical" evidence="9">
    <location>
        <begin position="311"/>
        <end position="327"/>
    </location>
</feature>
<feature type="transmembrane region" description="Helical" evidence="9">
    <location>
        <begin position="14"/>
        <end position="34"/>
    </location>
</feature>
<evidence type="ECO:0000256" key="3">
    <source>
        <dbReference type="ARBA" id="ARBA00022475"/>
    </source>
</evidence>
<gene>
    <name evidence="10" type="primary">rbsC_3</name>
    <name evidence="10" type="ORF">Mgrana_01699</name>
</gene>
<accession>A0A399F8I2</accession>
<organism evidence="10 11">
    <name type="scientific">Meiothermus granaticius NBRC 107808</name>
    <dbReference type="NCBI Taxonomy" id="1227551"/>
    <lineage>
        <taxon>Bacteria</taxon>
        <taxon>Thermotogati</taxon>
        <taxon>Deinococcota</taxon>
        <taxon>Deinococci</taxon>
        <taxon>Thermales</taxon>
        <taxon>Thermaceae</taxon>
        <taxon>Meiothermus</taxon>
    </lineage>
</organism>
<dbReference type="GO" id="GO:0005886">
    <property type="term" value="C:plasma membrane"/>
    <property type="evidence" value="ECO:0007669"/>
    <property type="project" value="UniProtKB-SubCell"/>
</dbReference>
<keyword evidence="4" id="KW-0997">Cell inner membrane</keyword>
<evidence type="ECO:0000313" key="10">
    <source>
        <dbReference type="EMBL" id="RIH92403.1"/>
    </source>
</evidence>
<evidence type="ECO:0000256" key="4">
    <source>
        <dbReference type="ARBA" id="ARBA00022519"/>
    </source>
</evidence>
<dbReference type="EMBL" id="QWLB01000020">
    <property type="protein sequence ID" value="RIH92403.1"/>
    <property type="molecule type" value="Genomic_DNA"/>
</dbReference>
<dbReference type="Proteomes" id="UP000266178">
    <property type="component" value="Unassembled WGS sequence"/>
</dbReference>
<name>A0A399F8I2_9DEIN</name>
<feature type="transmembrane region" description="Helical" evidence="9">
    <location>
        <begin position="269"/>
        <end position="299"/>
    </location>
</feature>
<reference evidence="10 11" key="1">
    <citation type="submission" date="2018-08" db="EMBL/GenBank/DDBJ databases">
        <title>Meiothermus granaticius genome AF-68 sequencing project.</title>
        <authorList>
            <person name="Da Costa M.S."/>
            <person name="Albuquerque L."/>
            <person name="Raposo P."/>
            <person name="Froufe H.J.C."/>
            <person name="Barroso C.S."/>
            <person name="Egas C."/>
        </authorList>
    </citation>
    <scope>NUCLEOTIDE SEQUENCE [LARGE SCALE GENOMIC DNA]</scope>
    <source>
        <strain evidence="10 11">AF-68</strain>
    </source>
</reference>
<dbReference type="InterPro" id="IPR001851">
    <property type="entry name" value="ABC_transp_permease"/>
</dbReference>
<evidence type="ECO:0000256" key="9">
    <source>
        <dbReference type="SAM" id="Phobius"/>
    </source>
</evidence>